<proteinExistence type="predicted"/>
<accession>A0A4R8N3F1</accession>
<dbReference type="CDD" id="cd00077">
    <property type="entry name" value="HDc"/>
    <property type="match status" value="1"/>
</dbReference>
<name>A0A4R8N3F1_LEPME</name>
<reference evidence="3 4" key="1">
    <citation type="submission" date="2019-03" db="EMBL/GenBank/DDBJ databases">
        <title>Genomic Encyclopedia of Archaeal and Bacterial Type Strains, Phase II (KMG-II): from individual species to whole genera.</title>
        <authorList>
            <person name="Goeker M."/>
        </authorList>
    </citation>
    <scope>NUCLEOTIDE SEQUENCE [LARGE SCALE GENOMIC DNA]</scope>
    <source>
        <strain evidence="3 4">DSM 21537</strain>
    </source>
</reference>
<sequence>MDGKKISIASKRNYNIRVLREKAFVNFQDIISQLETAKESRINFYFVTEEQNQEIYALLVHVMGYMDKLYLVEVIFTVLKELLMNANKANAKRDYFSRENLDIQNAGDYAKGMSRFQENIIMKWNEQLDRLEGGNYYISLLMKVEGKSIHFAVENNAPITKEELARINRRIEVAKNYNDLSDAFTDVSDSTESAGLGLVLIQLLLKNSGIGSEKFKIFTNDKITRATLSVPEVTTPVEIQTDLKTKLLNEIDGLPPLPHSLTKIIQLCNNPDSDLHMISQEIERNPALSADLLKLSNSAFFANRSQVSSILQAVKVVGLKNLRNLLYVSGVRKIMDGQYGKMMDVWDHSSRCSYYARYLATENNHTNKIADIIAVSALLHDIGKFLLLSVDRGFFKKIETYQRGVDSGNSTLLEEMAIGLSHPQLGALLAEKWEFPLDLRVAIEYHHKPFLAPAELRDLVEVIYMANMMADYHEQKKGFYAIDKILLAKFNLDNIDVFSAAVNKIELLFKKSNE</sequence>
<gene>
    <name evidence="3" type="ORF">CLV96_2843</name>
</gene>
<evidence type="ECO:0000259" key="1">
    <source>
        <dbReference type="PROSITE" id="PS51831"/>
    </source>
</evidence>
<feature type="domain" description="HD" evidence="1">
    <location>
        <begin position="345"/>
        <end position="495"/>
    </location>
</feature>
<dbReference type="InterPro" id="IPR013976">
    <property type="entry name" value="HDOD"/>
</dbReference>
<dbReference type="Proteomes" id="UP000294684">
    <property type="component" value="Unassembled WGS sequence"/>
</dbReference>
<dbReference type="EMBL" id="SORO01000001">
    <property type="protein sequence ID" value="TDY73806.1"/>
    <property type="molecule type" value="Genomic_DNA"/>
</dbReference>
<dbReference type="PANTHER" id="PTHR33525">
    <property type="match status" value="1"/>
</dbReference>
<dbReference type="STRING" id="1193051.LEP1GSC017_1160"/>
<evidence type="ECO:0000313" key="3">
    <source>
        <dbReference type="EMBL" id="TDY73806.1"/>
    </source>
</evidence>
<organism evidence="3 4">
    <name type="scientific">Leptospira meyeri</name>
    <dbReference type="NCBI Taxonomy" id="29508"/>
    <lineage>
        <taxon>Bacteria</taxon>
        <taxon>Pseudomonadati</taxon>
        <taxon>Spirochaetota</taxon>
        <taxon>Spirochaetia</taxon>
        <taxon>Leptospirales</taxon>
        <taxon>Leptospiraceae</taxon>
        <taxon>Leptospira</taxon>
    </lineage>
</organism>
<comment type="caution">
    <text evidence="3">The sequence shown here is derived from an EMBL/GenBank/DDBJ whole genome shotgun (WGS) entry which is preliminary data.</text>
</comment>
<dbReference type="AlphaFoldDB" id="A0A4R8N3F1"/>
<dbReference type="PROSITE" id="PS51831">
    <property type="entry name" value="HD"/>
    <property type="match status" value="1"/>
</dbReference>
<dbReference type="InterPro" id="IPR036890">
    <property type="entry name" value="HATPase_C_sf"/>
</dbReference>
<dbReference type="InterPro" id="IPR003607">
    <property type="entry name" value="HD/PDEase_dom"/>
</dbReference>
<protein>
    <submittedName>
        <fullName evidence="3">HD-like signal output (HDOD) protein</fullName>
    </submittedName>
</protein>
<keyword evidence="4" id="KW-1185">Reference proteome</keyword>
<evidence type="ECO:0000313" key="4">
    <source>
        <dbReference type="Proteomes" id="UP000294684"/>
    </source>
</evidence>
<dbReference type="SUPFAM" id="SSF55874">
    <property type="entry name" value="ATPase domain of HSP90 chaperone/DNA topoisomerase II/histidine kinase"/>
    <property type="match status" value="1"/>
</dbReference>
<dbReference type="Pfam" id="PF08668">
    <property type="entry name" value="HDOD"/>
    <property type="match status" value="1"/>
</dbReference>
<evidence type="ECO:0000259" key="2">
    <source>
        <dbReference type="PROSITE" id="PS51833"/>
    </source>
</evidence>
<dbReference type="Gene3D" id="1.10.3210.10">
    <property type="entry name" value="Hypothetical protein af1432"/>
    <property type="match status" value="1"/>
</dbReference>
<dbReference type="PANTHER" id="PTHR33525:SF3">
    <property type="entry name" value="RIBONUCLEASE Y"/>
    <property type="match status" value="1"/>
</dbReference>
<feature type="domain" description="HDOD" evidence="2">
    <location>
        <begin position="254"/>
        <end position="449"/>
    </location>
</feature>
<dbReference type="InterPro" id="IPR006674">
    <property type="entry name" value="HD_domain"/>
</dbReference>
<dbReference type="SUPFAM" id="SSF109604">
    <property type="entry name" value="HD-domain/PDEase-like"/>
    <property type="match status" value="1"/>
</dbReference>
<dbReference type="PROSITE" id="PS51833">
    <property type="entry name" value="HDOD"/>
    <property type="match status" value="1"/>
</dbReference>
<dbReference type="InterPro" id="IPR052340">
    <property type="entry name" value="RNase_Y/CdgJ"/>
</dbReference>